<dbReference type="Gene3D" id="3.90.550.10">
    <property type="entry name" value="Spore Coat Polysaccharide Biosynthesis Protein SpsA, Chain A"/>
    <property type="match status" value="1"/>
</dbReference>
<sequence>MKIAILVPSRERMNRRLTLLTSIITTVSDINNVNIYFGVDRDDPTRELIYKVANAIPCVKIVDIDNNGEFIGLGKMWNICTDNSTEEIISMIGDDMVFRTPNWDLEIIREFTENCPEDKIKAIHCNDDCHGAKLAVNLFCHRKYAEVLGRFMREEFKINWVDQWMHQVFSAFGRLSYRGDIMIEHRHWVLGKDKRDKTAERMAVADVNKISDRLWFDLVNERIKDVKTLAAYLKQEPDWSVVDTNGGTI</sequence>
<dbReference type="InterPro" id="IPR029044">
    <property type="entry name" value="Nucleotide-diphossugar_trans"/>
</dbReference>
<organism evidence="1">
    <name type="scientific">uncultured Caudovirales phage</name>
    <dbReference type="NCBI Taxonomy" id="2100421"/>
    <lineage>
        <taxon>Viruses</taxon>
        <taxon>Duplodnaviria</taxon>
        <taxon>Heunggongvirae</taxon>
        <taxon>Uroviricota</taxon>
        <taxon>Caudoviricetes</taxon>
        <taxon>Peduoviridae</taxon>
        <taxon>Maltschvirus</taxon>
        <taxon>Maltschvirus maltsch</taxon>
    </lineage>
</organism>
<gene>
    <name evidence="1" type="ORF">UFOVP760_206</name>
</gene>
<name>A0A6J7X963_9CAUD</name>
<evidence type="ECO:0000313" key="1">
    <source>
        <dbReference type="EMBL" id="CAB5226430.1"/>
    </source>
</evidence>
<protein>
    <recommendedName>
        <fullName evidence="2">Glyco_tranf_GTA_type domain containing protein</fullName>
    </recommendedName>
</protein>
<proteinExistence type="predicted"/>
<dbReference type="EMBL" id="LR798360">
    <property type="protein sequence ID" value="CAB5226430.1"/>
    <property type="molecule type" value="Genomic_DNA"/>
</dbReference>
<dbReference type="SUPFAM" id="SSF53448">
    <property type="entry name" value="Nucleotide-diphospho-sugar transferases"/>
    <property type="match status" value="1"/>
</dbReference>
<evidence type="ECO:0008006" key="2">
    <source>
        <dbReference type="Google" id="ProtNLM"/>
    </source>
</evidence>
<reference evidence="1" key="1">
    <citation type="submission" date="2020-05" db="EMBL/GenBank/DDBJ databases">
        <authorList>
            <person name="Chiriac C."/>
            <person name="Salcher M."/>
            <person name="Ghai R."/>
            <person name="Kavagutti S V."/>
        </authorList>
    </citation>
    <scope>NUCLEOTIDE SEQUENCE</scope>
</reference>
<accession>A0A6J7X963</accession>